<keyword evidence="7" id="KW-0007">Acetylation</keyword>
<evidence type="ECO:0000256" key="7">
    <source>
        <dbReference type="ARBA" id="ARBA00022990"/>
    </source>
</evidence>
<keyword evidence="5" id="KW-0970">Cilium biogenesis/degradation</keyword>
<dbReference type="GO" id="GO:0030992">
    <property type="term" value="C:intraciliary transport particle B"/>
    <property type="evidence" value="ECO:0007669"/>
    <property type="project" value="InterPro"/>
</dbReference>
<dbReference type="GO" id="GO:0042073">
    <property type="term" value="P:intraciliary transport"/>
    <property type="evidence" value="ECO:0007669"/>
    <property type="project" value="InterPro"/>
</dbReference>
<dbReference type="OMA" id="WILTHME"/>
<keyword evidence="10" id="KW-0206">Cytoskeleton</keyword>
<dbReference type="PANTHER" id="PTHR15614:SF2">
    <property type="entry name" value="INTRAFLAGELLAR TRANSPORT PROTEIN 81 HOMOLOG"/>
    <property type="match status" value="1"/>
</dbReference>
<dbReference type="InterPro" id="IPR043016">
    <property type="entry name" value="IFT81_N_sf"/>
</dbReference>
<dbReference type="GO" id="GO:0015631">
    <property type="term" value="F:tubulin binding"/>
    <property type="evidence" value="ECO:0007669"/>
    <property type="project" value="InterPro"/>
</dbReference>
<keyword evidence="8 16" id="KW-0175">Coiled coil</keyword>
<feature type="coiled-coil region" evidence="16">
    <location>
        <begin position="552"/>
        <end position="579"/>
    </location>
</feature>
<sequence length="679" mass="78933">MHRQSRRELRKHRNRTIMTEQVKFVLARLNEEPFNKNLNLISLDALRPEQLLQLMFDVFAQVDPKVKSDVRTEDAEQLSIKALTLLRIIKYKPPTDISLSAFRQGLVMSDKGIVYHILYYVLAKLDTHKKRAYLSRYLMKVEITPDLEGDADLVDIQEEYEKLMDQFKLVHKEYEALSRSVQSSKEIQKDMEHMEEERQQLGRKMDRVKRKVSSIYNRDAMLKAAASLRREQERAEGLAQDRMVQQDTLNHTEQKINRLTQMVKIERQAAVGATPETLLSKLMEEVKANGYLVHEKLPKEIRSGRLLIKDLQRVVAEPAMSQADLDKVNEALIEENTEVGRLYEKKMRRSDPDEKQTLFRQQAAIVSRKKEAAAEQMETLANQLAQLQGELEDKRQKSAVYADTHAVVRGEEFKQYVTKLRSKTNSYKQLKQELEDLRAETDKIAAEEDELLQKEKEATENLIAAEHSKGVGGYFEAQNKLEQISSLKARLDEQKGVTLEEMSHMVEQLNAHIAAKKTELAPLIKELKPLRQKILELHEEYEDKKNTYNSCAVGLDTSMAKLELDVQQLREQVLAHESRFHLNNREGKLLRAKLDLMIKSELAAYKSSDPKIKKQTYRERINLAIQKQETEAKELRERQKEVNQNQDSLVTQLKMWTDLNRLLDIKIRSFKQSQGLSMM</sequence>
<feature type="domain" description="IFT81 calponin homology" evidence="17">
    <location>
        <begin position="20"/>
        <end position="142"/>
    </location>
</feature>
<dbReference type="Pfam" id="PF18383">
    <property type="entry name" value="IFT81_CH"/>
    <property type="match status" value="1"/>
</dbReference>
<dbReference type="EnsemblMetazoa" id="XM_022801326">
    <property type="protein sequence ID" value="XP_022657061"/>
    <property type="gene ID" value="LOC111248645"/>
</dbReference>
<keyword evidence="6" id="KW-0744">Spermatogenesis</keyword>
<evidence type="ECO:0000313" key="18">
    <source>
        <dbReference type="EnsemblMetazoa" id="XP_022657061"/>
    </source>
</evidence>
<organism evidence="18 19">
    <name type="scientific">Varroa destructor</name>
    <name type="common">Honeybee mite</name>
    <dbReference type="NCBI Taxonomy" id="109461"/>
    <lineage>
        <taxon>Eukaryota</taxon>
        <taxon>Metazoa</taxon>
        <taxon>Ecdysozoa</taxon>
        <taxon>Arthropoda</taxon>
        <taxon>Chelicerata</taxon>
        <taxon>Arachnida</taxon>
        <taxon>Acari</taxon>
        <taxon>Parasitiformes</taxon>
        <taxon>Mesostigmata</taxon>
        <taxon>Gamasina</taxon>
        <taxon>Dermanyssoidea</taxon>
        <taxon>Varroidae</taxon>
        <taxon>Varroa</taxon>
    </lineage>
</organism>
<dbReference type="KEGG" id="vde:111248645"/>
<evidence type="ECO:0000256" key="1">
    <source>
        <dbReference type="ARBA" id="ARBA00004120"/>
    </source>
</evidence>
<keyword evidence="9" id="KW-0969">Cilium</keyword>
<evidence type="ECO:0000313" key="19">
    <source>
        <dbReference type="Proteomes" id="UP000594260"/>
    </source>
</evidence>
<proteinExistence type="inferred from homology"/>
<keyword evidence="2" id="KW-0963">Cytoplasm</keyword>
<evidence type="ECO:0000256" key="6">
    <source>
        <dbReference type="ARBA" id="ARBA00022871"/>
    </source>
</evidence>
<feature type="coiled-coil region" evidence="16">
    <location>
        <begin position="153"/>
        <end position="211"/>
    </location>
</feature>
<evidence type="ECO:0000256" key="3">
    <source>
        <dbReference type="ARBA" id="ARBA00022553"/>
    </source>
</evidence>
<evidence type="ECO:0000256" key="10">
    <source>
        <dbReference type="ARBA" id="ARBA00023212"/>
    </source>
</evidence>
<feature type="coiled-coil region" evidence="16">
    <location>
        <begin position="363"/>
        <end position="519"/>
    </location>
</feature>
<dbReference type="FunFam" id="1.10.418.70:FF:000001">
    <property type="entry name" value="Intraflagellar transport protein 81 homolog"/>
    <property type="match status" value="1"/>
</dbReference>
<dbReference type="Gene3D" id="1.10.418.70">
    <property type="entry name" value="Intraflagellar transport protein 81, N-terminal domain"/>
    <property type="match status" value="1"/>
</dbReference>
<reference evidence="18" key="1">
    <citation type="submission" date="2021-01" db="UniProtKB">
        <authorList>
            <consortium name="EnsemblMetazoa"/>
        </authorList>
    </citation>
    <scope>IDENTIFICATION</scope>
</reference>
<dbReference type="GeneID" id="111248645"/>
<evidence type="ECO:0000256" key="11">
    <source>
        <dbReference type="ARBA" id="ARBA00023273"/>
    </source>
</evidence>
<dbReference type="GO" id="GO:0030154">
    <property type="term" value="P:cell differentiation"/>
    <property type="evidence" value="ECO:0007669"/>
    <property type="project" value="UniProtKB-KW"/>
</dbReference>
<accession>A0A7M7JWJ4</accession>
<keyword evidence="11" id="KW-0966">Cell projection</keyword>
<evidence type="ECO:0000256" key="14">
    <source>
        <dbReference type="ARBA" id="ARBA00073058"/>
    </source>
</evidence>
<keyword evidence="19" id="KW-1185">Reference proteome</keyword>
<dbReference type="Proteomes" id="UP000594260">
    <property type="component" value="Unplaced"/>
</dbReference>
<evidence type="ECO:0000256" key="15">
    <source>
        <dbReference type="ARBA" id="ARBA00079903"/>
    </source>
</evidence>
<evidence type="ECO:0000256" key="12">
    <source>
        <dbReference type="ARBA" id="ARBA00043983"/>
    </source>
</evidence>
<comment type="similarity">
    <text evidence="12">Belongs to the IFT81 family.</text>
</comment>
<dbReference type="PANTHER" id="PTHR15614">
    <property type="entry name" value="INTRAFLAGELLAR TRANSPORT PROTEIN 81 HOMOLOG"/>
    <property type="match status" value="1"/>
</dbReference>
<evidence type="ECO:0000256" key="16">
    <source>
        <dbReference type="SAM" id="Coils"/>
    </source>
</evidence>
<keyword evidence="3" id="KW-0597">Phosphoprotein</keyword>
<dbReference type="GO" id="GO:0060271">
    <property type="term" value="P:cilium assembly"/>
    <property type="evidence" value="ECO:0007669"/>
    <property type="project" value="InterPro"/>
</dbReference>
<dbReference type="OrthoDB" id="276029at2759"/>
<evidence type="ECO:0000259" key="17">
    <source>
        <dbReference type="Pfam" id="PF18383"/>
    </source>
</evidence>
<evidence type="ECO:0000256" key="8">
    <source>
        <dbReference type="ARBA" id="ARBA00023054"/>
    </source>
</evidence>
<dbReference type="InterPro" id="IPR041146">
    <property type="entry name" value="IFT81_CH"/>
</dbReference>
<dbReference type="InParanoid" id="A0A7M7JWJ4"/>
<evidence type="ECO:0000256" key="13">
    <source>
        <dbReference type="ARBA" id="ARBA00055755"/>
    </source>
</evidence>
<name>A0A7M7JWJ4_VARDE</name>
<comment type="function">
    <text evidence="13">Component of the intraflagellar transport (IFT) complex B: together with IFT74, forms a tubulin-binding module that specifically mediates transport of tubulin within the cilium. Binds tubulin via its CH (calponin-homology)-like region. Required for ciliogenesis. Required for proper regulation of SHH signaling. Plays an important role during spermatogenesis by modulating the assembly and elongation of the sperm flagella.</text>
</comment>
<comment type="subcellular location">
    <subcellularLocation>
        <location evidence="1">Cytoplasm</location>
        <location evidence="1">Cytoskeleton</location>
        <location evidence="1">Cilium basal body</location>
    </subcellularLocation>
</comment>
<dbReference type="AlphaFoldDB" id="A0A7M7JWJ4"/>
<feature type="coiled-coil region" evidence="16">
    <location>
        <begin position="618"/>
        <end position="652"/>
    </location>
</feature>
<evidence type="ECO:0000256" key="4">
    <source>
        <dbReference type="ARBA" id="ARBA00022782"/>
    </source>
</evidence>
<protein>
    <recommendedName>
        <fullName evidence="14">Intraflagellar transport protein 81 homolog</fullName>
    </recommendedName>
    <alternativeName>
        <fullName evidence="15">Carnitine deficiency-associated protein expressed in ventricle 1</fullName>
    </alternativeName>
</protein>
<dbReference type="GO" id="GO:0007283">
    <property type="term" value="P:spermatogenesis"/>
    <property type="evidence" value="ECO:0007669"/>
    <property type="project" value="UniProtKB-KW"/>
</dbReference>
<keyword evidence="4" id="KW-0221">Differentiation</keyword>
<dbReference type="GO" id="GO:0036064">
    <property type="term" value="C:ciliary basal body"/>
    <property type="evidence" value="ECO:0007669"/>
    <property type="project" value="TreeGrafter"/>
</dbReference>
<evidence type="ECO:0000256" key="5">
    <source>
        <dbReference type="ARBA" id="ARBA00022794"/>
    </source>
</evidence>
<dbReference type="InterPro" id="IPR029600">
    <property type="entry name" value="IFT81"/>
</dbReference>
<evidence type="ECO:0000256" key="9">
    <source>
        <dbReference type="ARBA" id="ARBA00023069"/>
    </source>
</evidence>
<dbReference type="RefSeq" id="XP_022657061.1">
    <property type="nucleotide sequence ID" value="XM_022801326.1"/>
</dbReference>
<evidence type="ECO:0000256" key="2">
    <source>
        <dbReference type="ARBA" id="ARBA00022490"/>
    </source>
</evidence>